<dbReference type="InterPro" id="IPR003495">
    <property type="entry name" value="CobW/HypB/UreG_nucleotide-bd"/>
</dbReference>
<dbReference type="EMBL" id="BMIB01000003">
    <property type="protein sequence ID" value="GGH69703.1"/>
    <property type="molecule type" value="Genomic_DNA"/>
</dbReference>
<dbReference type="Gene3D" id="3.40.50.300">
    <property type="entry name" value="P-loop containing nucleotide triphosphate hydrolases"/>
    <property type="match status" value="1"/>
</dbReference>
<dbReference type="InterPro" id="IPR027417">
    <property type="entry name" value="P-loop_NTPase"/>
</dbReference>
<keyword evidence="9" id="KW-1185">Reference proteome</keyword>
<dbReference type="Gene3D" id="3.30.1220.10">
    <property type="entry name" value="CobW-like, C-terminal domain"/>
    <property type="match status" value="1"/>
</dbReference>
<dbReference type="SMART" id="SM00833">
    <property type="entry name" value="CobW_C"/>
    <property type="match status" value="1"/>
</dbReference>
<reference evidence="8" key="1">
    <citation type="journal article" date="2014" name="Int. J. Syst. Evol. Microbiol.">
        <title>Complete genome sequence of Corynebacterium casei LMG S-19264T (=DSM 44701T), isolated from a smear-ripened cheese.</title>
        <authorList>
            <consortium name="US DOE Joint Genome Institute (JGI-PGF)"/>
            <person name="Walter F."/>
            <person name="Albersmeier A."/>
            <person name="Kalinowski J."/>
            <person name="Ruckert C."/>
        </authorList>
    </citation>
    <scope>NUCLEOTIDE SEQUENCE</scope>
    <source>
        <strain evidence="8">CGMCC 1.15290</strain>
    </source>
</reference>
<evidence type="ECO:0000256" key="1">
    <source>
        <dbReference type="ARBA" id="ARBA00022741"/>
    </source>
</evidence>
<sequence>MKDERVPITILTGFLGSGKTTLLNYLLQSRQDKKIAVIENEFSNYAFDADLLNNDAVAAIRTISAGCICCTHNSALSEAVAQLLENEEAFNHIIIEATGVADPAAIAASLMDPMVQEKCFIDAVVCMVDTAHIAQQLMDTEEAGRQVAFADVLLLTKTDMLTTANSMEMVKNLLAGVNPMATIHESNYGVTADCDILQLFAYRSDKMVQATTRASQETGLTHEKIKSASFTLEQPLDFSAFNFLLNTLSNTFGNTLYRIKGFVYADDLEHRMILQSVAGTHCWVPGAKWQADEKRQSRLVFIGQNVNKAALEKYIQLCYAEVTG</sequence>
<name>A0A917IYB2_9BACT</name>
<comment type="similarity">
    <text evidence="4">Belongs to the SIMIBI class G3E GTPase family. ZNG1 subfamily.</text>
</comment>
<dbReference type="Pfam" id="PF07683">
    <property type="entry name" value="CobW_C"/>
    <property type="match status" value="1"/>
</dbReference>
<comment type="caution">
    <text evidence="8">The sequence shown here is derived from an EMBL/GenBank/DDBJ whole genome shotgun (WGS) entry which is preliminary data.</text>
</comment>
<comment type="catalytic activity">
    <reaction evidence="6">
        <text>GTP + H2O = GDP + phosphate + H(+)</text>
        <dbReference type="Rhea" id="RHEA:19669"/>
        <dbReference type="ChEBI" id="CHEBI:15377"/>
        <dbReference type="ChEBI" id="CHEBI:15378"/>
        <dbReference type="ChEBI" id="CHEBI:37565"/>
        <dbReference type="ChEBI" id="CHEBI:43474"/>
        <dbReference type="ChEBI" id="CHEBI:58189"/>
    </reaction>
    <physiologicalReaction direction="left-to-right" evidence="6">
        <dbReference type="Rhea" id="RHEA:19670"/>
    </physiologicalReaction>
</comment>
<dbReference type="SUPFAM" id="SSF52540">
    <property type="entry name" value="P-loop containing nucleoside triphosphate hydrolases"/>
    <property type="match status" value="1"/>
</dbReference>
<dbReference type="GO" id="GO:0005737">
    <property type="term" value="C:cytoplasm"/>
    <property type="evidence" value="ECO:0007669"/>
    <property type="project" value="TreeGrafter"/>
</dbReference>
<keyword evidence="2" id="KW-0378">Hydrolase</keyword>
<proteinExistence type="inferred from homology"/>
<dbReference type="GO" id="GO:0016787">
    <property type="term" value="F:hydrolase activity"/>
    <property type="evidence" value="ECO:0007669"/>
    <property type="project" value="UniProtKB-KW"/>
</dbReference>
<dbReference type="GO" id="GO:0000166">
    <property type="term" value="F:nucleotide binding"/>
    <property type="evidence" value="ECO:0007669"/>
    <property type="project" value="UniProtKB-KW"/>
</dbReference>
<comment type="function">
    <text evidence="5">Zinc chaperone that directly transfers zinc cofactor to target proteins, thereby activating them. Zinc is transferred from the CXCC motif in the GTPase domain to the zinc binding site in target proteins in a process requiring GTP hydrolysis.</text>
</comment>
<dbReference type="PANTHER" id="PTHR13748">
    <property type="entry name" value="COBW-RELATED"/>
    <property type="match status" value="1"/>
</dbReference>
<evidence type="ECO:0000259" key="7">
    <source>
        <dbReference type="SMART" id="SM00833"/>
    </source>
</evidence>
<dbReference type="SUPFAM" id="SSF90002">
    <property type="entry name" value="Hypothetical protein YjiA, C-terminal domain"/>
    <property type="match status" value="1"/>
</dbReference>
<dbReference type="Proteomes" id="UP000627292">
    <property type="component" value="Unassembled WGS sequence"/>
</dbReference>
<dbReference type="RefSeq" id="WP_188953113.1">
    <property type="nucleotide sequence ID" value="NZ_BMIB01000003.1"/>
</dbReference>
<dbReference type="CDD" id="cd03112">
    <property type="entry name" value="CobW-like"/>
    <property type="match status" value="1"/>
</dbReference>
<gene>
    <name evidence="8" type="ORF">GCM10011379_27260</name>
</gene>
<dbReference type="PANTHER" id="PTHR13748:SF62">
    <property type="entry name" value="COBW DOMAIN-CONTAINING PROTEIN"/>
    <property type="match status" value="1"/>
</dbReference>
<dbReference type="InterPro" id="IPR011629">
    <property type="entry name" value="CobW-like_C"/>
</dbReference>
<dbReference type="AlphaFoldDB" id="A0A917IYB2"/>
<accession>A0A917IYB2</accession>
<dbReference type="InterPro" id="IPR036627">
    <property type="entry name" value="CobW-likC_sf"/>
</dbReference>
<evidence type="ECO:0000256" key="2">
    <source>
        <dbReference type="ARBA" id="ARBA00022801"/>
    </source>
</evidence>
<organism evidence="8 9">
    <name type="scientific">Filimonas zeae</name>
    <dbReference type="NCBI Taxonomy" id="1737353"/>
    <lineage>
        <taxon>Bacteria</taxon>
        <taxon>Pseudomonadati</taxon>
        <taxon>Bacteroidota</taxon>
        <taxon>Chitinophagia</taxon>
        <taxon>Chitinophagales</taxon>
        <taxon>Chitinophagaceae</taxon>
        <taxon>Filimonas</taxon>
    </lineage>
</organism>
<dbReference type="InterPro" id="IPR051316">
    <property type="entry name" value="Zinc-reg_GTPase_activator"/>
</dbReference>
<evidence type="ECO:0000256" key="4">
    <source>
        <dbReference type="ARBA" id="ARBA00034320"/>
    </source>
</evidence>
<evidence type="ECO:0000313" key="9">
    <source>
        <dbReference type="Proteomes" id="UP000627292"/>
    </source>
</evidence>
<evidence type="ECO:0000313" key="8">
    <source>
        <dbReference type="EMBL" id="GGH69703.1"/>
    </source>
</evidence>
<dbReference type="Pfam" id="PF02492">
    <property type="entry name" value="cobW"/>
    <property type="match status" value="1"/>
</dbReference>
<keyword evidence="3" id="KW-0143">Chaperone</keyword>
<evidence type="ECO:0000256" key="5">
    <source>
        <dbReference type="ARBA" id="ARBA00045658"/>
    </source>
</evidence>
<keyword evidence="1" id="KW-0547">Nucleotide-binding</keyword>
<feature type="domain" description="CobW C-terminal" evidence="7">
    <location>
        <begin position="225"/>
        <end position="319"/>
    </location>
</feature>
<evidence type="ECO:0000256" key="3">
    <source>
        <dbReference type="ARBA" id="ARBA00023186"/>
    </source>
</evidence>
<evidence type="ECO:0000256" key="6">
    <source>
        <dbReference type="ARBA" id="ARBA00049117"/>
    </source>
</evidence>
<reference evidence="8" key="2">
    <citation type="submission" date="2020-09" db="EMBL/GenBank/DDBJ databases">
        <authorList>
            <person name="Sun Q."/>
            <person name="Zhou Y."/>
        </authorList>
    </citation>
    <scope>NUCLEOTIDE SEQUENCE</scope>
    <source>
        <strain evidence="8">CGMCC 1.15290</strain>
    </source>
</reference>
<protein>
    <submittedName>
        <fullName evidence="8">Zinc transporter</fullName>
    </submittedName>
</protein>